<keyword evidence="2" id="KW-0963">Cytoplasm</keyword>
<keyword evidence="2" id="KW-0678">Repressor</keyword>
<name>A0A173SV62_9FIRM</name>
<protein>
    <recommendedName>
        <fullName evidence="2">Ribosomal silencing factor RsfS</fullName>
    </recommendedName>
</protein>
<organism evidence="3 4">
    <name type="scientific">Turicibacter sanguinis</name>
    <dbReference type="NCBI Taxonomy" id="154288"/>
    <lineage>
        <taxon>Bacteria</taxon>
        <taxon>Bacillati</taxon>
        <taxon>Bacillota</taxon>
        <taxon>Erysipelotrichia</taxon>
        <taxon>Erysipelotrichales</taxon>
        <taxon>Turicibacteraceae</taxon>
        <taxon>Turicibacter</taxon>
    </lineage>
</organism>
<proteinExistence type="inferred from homology"/>
<dbReference type="SUPFAM" id="SSF81301">
    <property type="entry name" value="Nucleotidyltransferase"/>
    <property type="match status" value="1"/>
</dbReference>
<comment type="function">
    <text evidence="2">Functions as a ribosomal silencing factor. Interacts with ribosomal protein uL14 (rplN), blocking formation of intersubunit bridge B8. Prevents association of the 30S and 50S ribosomal subunits and the formation of functional ribosomes, thus repressing translation.</text>
</comment>
<dbReference type="AlphaFoldDB" id="A0A173SV62"/>
<dbReference type="GO" id="GO:0090071">
    <property type="term" value="P:negative regulation of ribosome biogenesis"/>
    <property type="evidence" value="ECO:0007669"/>
    <property type="project" value="UniProtKB-UniRule"/>
</dbReference>
<dbReference type="GO" id="GO:0042256">
    <property type="term" value="P:cytosolic ribosome assembly"/>
    <property type="evidence" value="ECO:0007669"/>
    <property type="project" value="UniProtKB-UniRule"/>
</dbReference>
<gene>
    <name evidence="2 3" type="primary">rsfS</name>
    <name evidence="3" type="ORF">GMA92_10520</name>
</gene>
<dbReference type="OrthoDB" id="9793681at2"/>
<dbReference type="Gene3D" id="3.30.460.10">
    <property type="entry name" value="Beta Polymerase, domain 2"/>
    <property type="match status" value="1"/>
</dbReference>
<dbReference type="GeneID" id="60059823"/>
<dbReference type="NCBIfam" id="TIGR00090">
    <property type="entry name" value="rsfS_iojap_ybeB"/>
    <property type="match status" value="1"/>
</dbReference>
<dbReference type="HAMAP" id="MF_01477">
    <property type="entry name" value="Iojap_RsfS"/>
    <property type="match status" value="1"/>
</dbReference>
<comment type="similarity">
    <text evidence="1 2">Belongs to the Iojap/RsfS family.</text>
</comment>
<comment type="caution">
    <text evidence="3">The sequence shown here is derived from an EMBL/GenBank/DDBJ whole genome shotgun (WGS) entry which is preliminary data.</text>
</comment>
<evidence type="ECO:0000256" key="2">
    <source>
        <dbReference type="HAMAP-Rule" id="MF_01477"/>
    </source>
</evidence>
<dbReference type="Pfam" id="PF02410">
    <property type="entry name" value="RsfS"/>
    <property type="match status" value="1"/>
</dbReference>
<dbReference type="GO" id="GO:0017148">
    <property type="term" value="P:negative regulation of translation"/>
    <property type="evidence" value="ECO:0007669"/>
    <property type="project" value="UniProtKB-UniRule"/>
</dbReference>
<evidence type="ECO:0000313" key="3">
    <source>
        <dbReference type="EMBL" id="MTK21848.1"/>
    </source>
</evidence>
<dbReference type="InterPro" id="IPR043519">
    <property type="entry name" value="NT_sf"/>
</dbReference>
<dbReference type="PANTHER" id="PTHR21043:SF0">
    <property type="entry name" value="MITOCHONDRIAL ASSEMBLY OF RIBOSOMAL LARGE SUBUNIT PROTEIN 1"/>
    <property type="match status" value="1"/>
</dbReference>
<keyword evidence="2" id="KW-0810">Translation regulation</keyword>
<reference evidence="3 4" key="1">
    <citation type="journal article" date="2019" name="Nat. Med.">
        <title>A library of human gut bacterial isolates paired with longitudinal multiomics data enables mechanistic microbiome research.</title>
        <authorList>
            <person name="Poyet M."/>
            <person name="Groussin M."/>
            <person name="Gibbons S.M."/>
            <person name="Avila-Pacheco J."/>
            <person name="Jiang X."/>
            <person name="Kearney S.M."/>
            <person name="Perrotta A.R."/>
            <person name="Berdy B."/>
            <person name="Zhao S."/>
            <person name="Lieberman T.D."/>
            <person name="Swanson P.K."/>
            <person name="Smith M."/>
            <person name="Roesemann S."/>
            <person name="Alexander J.E."/>
            <person name="Rich S.A."/>
            <person name="Livny J."/>
            <person name="Vlamakis H."/>
            <person name="Clish C."/>
            <person name="Bullock K."/>
            <person name="Deik A."/>
            <person name="Scott J."/>
            <person name="Pierce K.A."/>
            <person name="Xavier R.J."/>
            <person name="Alm E.J."/>
        </authorList>
    </citation>
    <scope>NUCLEOTIDE SEQUENCE [LARGE SCALE GENOMIC DNA]</scope>
    <source>
        <strain evidence="3 4">BIOML-A198</strain>
    </source>
</reference>
<dbReference type="InterPro" id="IPR004394">
    <property type="entry name" value="Iojap/RsfS/C7orf30"/>
</dbReference>
<dbReference type="PANTHER" id="PTHR21043">
    <property type="entry name" value="IOJAP SUPERFAMILY ORTHOLOG"/>
    <property type="match status" value="1"/>
</dbReference>
<dbReference type="EMBL" id="WMQE01000024">
    <property type="protein sequence ID" value="MTK21848.1"/>
    <property type="molecule type" value="Genomic_DNA"/>
</dbReference>
<evidence type="ECO:0000256" key="1">
    <source>
        <dbReference type="ARBA" id="ARBA00010574"/>
    </source>
</evidence>
<dbReference type="RefSeq" id="WP_006783361.1">
    <property type="nucleotide sequence ID" value="NZ_CABJBH010000016.1"/>
</dbReference>
<evidence type="ECO:0000313" key="4">
    <source>
        <dbReference type="Proteomes" id="UP000487649"/>
    </source>
</evidence>
<comment type="subunit">
    <text evidence="2">Interacts with ribosomal protein uL14 (rplN).</text>
</comment>
<sequence length="114" mass="13022">MENLTTIVKALDAKHAEDIVVLDMQQFSPIYDYMVITTAKNDRLAAGILRELKDLEAETGLELKRIEGAHAAQWILADFGRVIVHVFTPETRLEYNLEKLWRDVPRLDVEGMLA</sequence>
<dbReference type="GO" id="GO:0043023">
    <property type="term" value="F:ribosomal large subunit binding"/>
    <property type="evidence" value="ECO:0007669"/>
    <property type="project" value="TreeGrafter"/>
</dbReference>
<comment type="subcellular location">
    <subcellularLocation>
        <location evidence="2">Cytoplasm</location>
    </subcellularLocation>
</comment>
<dbReference type="Proteomes" id="UP000487649">
    <property type="component" value="Unassembled WGS sequence"/>
</dbReference>
<accession>A0A173SV62</accession>
<dbReference type="GO" id="GO:0005737">
    <property type="term" value="C:cytoplasm"/>
    <property type="evidence" value="ECO:0007669"/>
    <property type="project" value="UniProtKB-SubCell"/>
</dbReference>